<dbReference type="Proteomes" id="UP000624404">
    <property type="component" value="Unassembled WGS sequence"/>
</dbReference>
<dbReference type="OrthoDB" id="3521706at2759"/>
<dbReference type="EMBL" id="CAJHIA010000030">
    <property type="protein sequence ID" value="CAD6447906.1"/>
    <property type="molecule type" value="Genomic_DNA"/>
</dbReference>
<sequence length="433" mass="50435">MKLEPLFAIMDTSTSRSISPRSPRSPIGCTPPLELQYVDIRLRQHQQHLTSPDITPPFNSTTPKRSKFEDIFMPDVTFLKADYNENDPNNGVPLQTLLDWDLTLEETDVARRWGQDPVEKSKEMVHMRLLAECATSINYSWSRGDINELRREYDARMARWNSTIKKSNQNLEERRARKVLFELVTTMEMAGYGNEEMRWVSEVLNYREQTFWAVREWCETRLEKVRGEIERKQQRRIPEMEIETHEIVEARGHTQERGTEKETKEMRARTSRRDVNSRGSTPQITDTQAPTQTKNSRRNANSGNHTPSHDTQERTSQINDTLEPTQATDTRKYTRVIETPNPTQITNIRNHTQDIMGHESMRKTEKKKCKPNIKAQEREASTQQPIHISNIRKRTNADSNNLDSNTAHTKRLRRSPRLKSILDLEATKNGLGD</sequence>
<feature type="compositionally biased region" description="Polar residues" evidence="1">
    <location>
        <begin position="314"/>
        <end position="328"/>
    </location>
</feature>
<evidence type="ECO:0000313" key="2">
    <source>
        <dbReference type="EMBL" id="CAD6447906.1"/>
    </source>
</evidence>
<accession>A0A8H2W1F1</accession>
<reference evidence="2" key="1">
    <citation type="submission" date="2020-10" db="EMBL/GenBank/DDBJ databases">
        <authorList>
            <person name="Kusch S."/>
        </authorList>
    </citation>
    <scope>NUCLEOTIDE SEQUENCE</scope>
    <source>
        <strain evidence="2">SwB9</strain>
    </source>
</reference>
<proteinExistence type="predicted"/>
<evidence type="ECO:0000256" key="1">
    <source>
        <dbReference type="SAM" id="MobiDB-lite"/>
    </source>
</evidence>
<name>A0A8H2W1F1_9HELO</name>
<comment type="caution">
    <text evidence="2">The sequence shown here is derived from an EMBL/GenBank/DDBJ whole genome shotgun (WGS) entry which is preliminary data.</text>
</comment>
<dbReference type="AlphaFoldDB" id="A0A8H2W1F1"/>
<feature type="compositionally biased region" description="Polar residues" evidence="1">
    <location>
        <begin position="277"/>
        <end position="306"/>
    </location>
</feature>
<feature type="region of interest" description="Disordered" evidence="1">
    <location>
        <begin position="394"/>
        <end position="433"/>
    </location>
</feature>
<evidence type="ECO:0000313" key="3">
    <source>
        <dbReference type="Proteomes" id="UP000624404"/>
    </source>
</evidence>
<keyword evidence="3" id="KW-1185">Reference proteome</keyword>
<feature type="compositionally biased region" description="Basic and acidic residues" evidence="1">
    <location>
        <begin position="242"/>
        <end position="276"/>
    </location>
</feature>
<organism evidence="2 3">
    <name type="scientific">Sclerotinia trifoliorum</name>
    <dbReference type="NCBI Taxonomy" id="28548"/>
    <lineage>
        <taxon>Eukaryota</taxon>
        <taxon>Fungi</taxon>
        <taxon>Dikarya</taxon>
        <taxon>Ascomycota</taxon>
        <taxon>Pezizomycotina</taxon>
        <taxon>Leotiomycetes</taxon>
        <taxon>Helotiales</taxon>
        <taxon>Sclerotiniaceae</taxon>
        <taxon>Sclerotinia</taxon>
    </lineage>
</organism>
<gene>
    <name evidence="2" type="ORF">SCLTRI_LOCUS7698</name>
</gene>
<feature type="region of interest" description="Disordered" evidence="1">
    <location>
        <begin position="242"/>
        <end position="334"/>
    </location>
</feature>
<feature type="compositionally biased region" description="Basic residues" evidence="1">
    <location>
        <begin position="408"/>
        <end position="417"/>
    </location>
</feature>
<feature type="compositionally biased region" description="Polar residues" evidence="1">
    <location>
        <begin position="397"/>
        <end position="407"/>
    </location>
</feature>
<protein>
    <submittedName>
        <fullName evidence="2">2ea1d62e-2a39-4a8f-8ed8-50849f5c15aa</fullName>
    </submittedName>
</protein>